<dbReference type="InterPro" id="IPR052394">
    <property type="entry name" value="LRR-containing"/>
</dbReference>
<dbReference type="EMBL" id="CALOZG010000003">
    <property type="protein sequence ID" value="CAH4007880.1"/>
    <property type="molecule type" value="Genomic_DNA"/>
</dbReference>
<dbReference type="Proteomes" id="UP001152562">
    <property type="component" value="Unassembled WGS sequence"/>
</dbReference>
<evidence type="ECO:0000313" key="3">
    <source>
        <dbReference type="Proteomes" id="UP001152562"/>
    </source>
</evidence>
<accession>A0A9P0X6A9</accession>
<dbReference type="AlphaFoldDB" id="A0A9P0X6A9"/>
<dbReference type="Pfam" id="PF00560">
    <property type="entry name" value="LRR_1"/>
    <property type="match status" value="1"/>
</dbReference>
<dbReference type="SUPFAM" id="SSF52047">
    <property type="entry name" value="RNI-like"/>
    <property type="match status" value="1"/>
</dbReference>
<sequence>MSDSIIYEPSIHELFVKSNLSVSSEDPPREEWSSLDSGSIELSPKMILFKDGKYQPGSGEICAKYIPMSDSSVLRHPYYAYPSVVNPGIIEALLEPEKQKTYPLDGQELYLHVCEEMKLFPVRYFHRCLLQNTIDLKYYGLSRPSIRAICIALDVNPHVVRLDLTSNFLDDDCCYHLGQLLGENMTINELILSGCRLNLSYNDLGSKSALQFAGALEVNNKITHLDLSWNKFSTLKGTNDLLDKLGDSKVLIELNISWNSLKVTKVFTKLLSSRNLKVLDLSNNSLSGTAAKVISTSLLKARRLHTLDISCNPLSTSDALKILNTLRKPSVKLLNLHMENITVDLEFVKDKEEILQLPYRKNTKVSHGEVLHNYTLSLPDIRPLIMKRMDYLTQKGKKTKLDIALYFLQLRKSVDIVQPRDILRDLKLAGTPVDEDLVNQLTETFPGPVLDKGTKTIKLDGIIEMITRLWPDKKLPPTPPPEQAPVAEVTKGKKTQKKFK</sequence>
<evidence type="ECO:0000256" key="1">
    <source>
        <dbReference type="SAM" id="MobiDB-lite"/>
    </source>
</evidence>
<dbReference type="PANTHER" id="PTHR24114">
    <property type="entry name" value="LEUCINE RICH REPEAT FAMILY PROTEIN"/>
    <property type="match status" value="1"/>
</dbReference>
<organism evidence="2 3">
    <name type="scientific">Pieris brassicae</name>
    <name type="common">White butterfly</name>
    <name type="synonym">Large white butterfly</name>
    <dbReference type="NCBI Taxonomy" id="7116"/>
    <lineage>
        <taxon>Eukaryota</taxon>
        <taxon>Metazoa</taxon>
        <taxon>Ecdysozoa</taxon>
        <taxon>Arthropoda</taxon>
        <taxon>Hexapoda</taxon>
        <taxon>Insecta</taxon>
        <taxon>Pterygota</taxon>
        <taxon>Neoptera</taxon>
        <taxon>Endopterygota</taxon>
        <taxon>Lepidoptera</taxon>
        <taxon>Glossata</taxon>
        <taxon>Ditrysia</taxon>
        <taxon>Papilionoidea</taxon>
        <taxon>Pieridae</taxon>
        <taxon>Pierinae</taxon>
        <taxon>Pieris</taxon>
    </lineage>
</organism>
<feature type="region of interest" description="Disordered" evidence="1">
    <location>
        <begin position="472"/>
        <end position="500"/>
    </location>
</feature>
<dbReference type="InterPro" id="IPR032675">
    <property type="entry name" value="LRR_dom_sf"/>
</dbReference>
<name>A0A9P0X6A9_PIEBR</name>
<dbReference type="PANTHER" id="PTHR24114:SF2">
    <property type="entry name" value="F-BOX DOMAIN-CONTAINING PROTEIN-RELATED"/>
    <property type="match status" value="1"/>
</dbReference>
<dbReference type="Pfam" id="PF13516">
    <property type="entry name" value="LRR_6"/>
    <property type="match status" value="1"/>
</dbReference>
<gene>
    <name evidence="2" type="ORF">PIBRA_LOCUS3049</name>
</gene>
<dbReference type="InterPro" id="IPR001611">
    <property type="entry name" value="Leu-rich_rpt"/>
</dbReference>
<keyword evidence="3" id="KW-1185">Reference proteome</keyword>
<comment type="caution">
    <text evidence="2">The sequence shown here is derived from an EMBL/GenBank/DDBJ whole genome shotgun (WGS) entry which is preliminary data.</text>
</comment>
<evidence type="ECO:0000313" key="2">
    <source>
        <dbReference type="EMBL" id="CAH4007880.1"/>
    </source>
</evidence>
<protein>
    <submittedName>
        <fullName evidence="2">Uncharacterized protein</fullName>
    </submittedName>
</protein>
<dbReference type="Gene3D" id="3.80.10.10">
    <property type="entry name" value="Ribonuclease Inhibitor"/>
    <property type="match status" value="2"/>
</dbReference>
<dbReference type="SMART" id="SM00368">
    <property type="entry name" value="LRR_RI"/>
    <property type="match status" value="4"/>
</dbReference>
<reference evidence="2" key="1">
    <citation type="submission" date="2022-05" db="EMBL/GenBank/DDBJ databases">
        <authorList>
            <person name="Okamura Y."/>
        </authorList>
    </citation>
    <scope>NUCLEOTIDE SEQUENCE</scope>
</reference>
<proteinExistence type="predicted"/>